<dbReference type="InterPro" id="IPR027417">
    <property type="entry name" value="P-loop_NTPase"/>
</dbReference>
<evidence type="ECO:0000313" key="12">
    <source>
        <dbReference type="EMBL" id="APH54287.1"/>
    </source>
</evidence>
<dbReference type="InterPro" id="IPR006073">
    <property type="entry name" value="GTP-bd"/>
</dbReference>
<feature type="domain" description="KH type-2" evidence="10">
    <location>
        <begin position="241"/>
        <end position="318"/>
    </location>
</feature>
<feature type="region of interest" description="G2" evidence="7">
    <location>
        <begin position="74"/>
        <end position="78"/>
    </location>
</feature>
<comment type="function">
    <text evidence="6">An essential GTPase that binds both GDP and GTP, with rapid nucleotide exchange. Plays a role in 16S rRNA processing and 30S ribosomal subunit biogenesis and possibly also in cell cycle regulation and energy metabolism.</text>
</comment>
<feature type="binding site" evidence="6">
    <location>
        <begin position="48"/>
        <end position="55"/>
    </location>
    <ligand>
        <name>GTP</name>
        <dbReference type="ChEBI" id="CHEBI:37565"/>
    </ligand>
</feature>
<feature type="region of interest" description="Disordered" evidence="9">
    <location>
        <begin position="1"/>
        <end position="36"/>
    </location>
</feature>
<accession>A0AAC9P899</accession>
<evidence type="ECO:0000256" key="8">
    <source>
        <dbReference type="RuleBase" id="RU003761"/>
    </source>
</evidence>
<keyword evidence="6" id="KW-0699">rRNA-binding</keyword>
<sequence>MSGGKENIDDMSHPDPSRSESSEGASSAGGSRLGGSGKTRCGYAALLGAPNAGKSTLVNALTGAKVSIVSPKAQTTRFRVLGIAMHQTAAGETSQILMVDTPGIFTPRRRLDRAMVAAAWTGVQDADLGLLMVDARAGLTEDVRAIIERLGNRRIWLVLNKVDLVPAPSLLPLAQALSGLAKFEETFFISAAKRDGLDMLLTALAQAMPPGPHLYPDDDLTDLPDRLLAAEIVREQIFLQTHEEIPYSATVETEAFQERPDGSARIEATVYVARPGHKAILIGAGGSRIKQIGARARQELSSLLDRPVHLFLNVKERAGWDEETARLRAIGLEDPG</sequence>
<dbReference type="Proteomes" id="UP000182373">
    <property type="component" value="Chromosome"/>
</dbReference>
<organism evidence="12 13">
    <name type="scientific">Granulibacter bethesdensis</name>
    <dbReference type="NCBI Taxonomy" id="364410"/>
    <lineage>
        <taxon>Bacteria</taxon>
        <taxon>Pseudomonadati</taxon>
        <taxon>Pseudomonadota</taxon>
        <taxon>Alphaproteobacteria</taxon>
        <taxon>Acetobacterales</taxon>
        <taxon>Acetobacteraceae</taxon>
        <taxon>Granulibacter</taxon>
    </lineage>
</organism>
<evidence type="ECO:0000256" key="2">
    <source>
        <dbReference type="ARBA" id="ARBA00020484"/>
    </source>
</evidence>
<dbReference type="GO" id="GO:0003924">
    <property type="term" value="F:GTPase activity"/>
    <property type="evidence" value="ECO:0007669"/>
    <property type="project" value="UniProtKB-UniRule"/>
</dbReference>
<dbReference type="GO" id="GO:0070181">
    <property type="term" value="F:small ribosomal subunit rRNA binding"/>
    <property type="evidence" value="ECO:0007669"/>
    <property type="project" value="UniProtKB-UniRule"/>
</dbReference>
<dbReference type="InterPro" id="IPR005662">
    <property type="entry name" value="GTPase_Era-like"/>
</dbReference>
<comment type="subunit">
    <text evidence="6">Monomer.</text>
</comment>
<dbReference type="NCBIfam" id="TIGR00436">
    <property type="entry name" value="era"/>
    <property type="match status" value="1"/>
</dbReference>
<keyword evidence="6" id="KW-1003">Cell membrane</keyword>
<feature type="region of interest" description="G5" evidence="7">
    <location>
        <begin position="189"/>
        <end position="191"/>
    </location>
</feature>
<dbReference type="InterPro" id="IPR009019">
    <property type="entry name" value="KH_sf_prok-type"/>
</dbReference>
<dbReference type="GO" id="GO:0005829">
    <property type="term" value="C:cytosol"/>
    <property type="evidence" value="ECO:0007669"/>
    <property type="project" value="TreeGrafter"/>
</dbReference>
<dbReference type="PROSITE" id="PS50823">
    <property type="entry name" value="KH_TYPE_2"/>
    <property type="match status" value="1"/>
</dbReference>
<dbReference type="NCBIfam" id="TIGR00231">
    <property type="entry name" value="small_GTP"/>
    <property type="match status" value="1"/>
</dbReference>
<dbReference type="SUPFAM" id="SSF54814">
    <property type="entry name" value="Prokaryotic type KH domain (KH-domain type II)"/>
    <property type="match status" value="1"/>
</dbReference>
<evidence type="ECO:0000259" key="10">
    <source>
        <dbReference type="PROSITE" id="PS50823"/>
    </source>
</evidence>
<dbReference type="NCBIfam" id="NF000908">
    <property type="entry name" value="PRK00089.1"/>
    <property type="match status" value="1"/>
</dbReference>
<feature type="binding site" evidence="6">
    <location>
        <begin position="100"/>
        <end position="104"/>
    </location>
    <ligand>
        <name>GTP</name>
        <dbReference type="ChEBI" id="CHEBI:37565"/>
    </ligand>
</feature>
<reference evidence="13" key="1">
    <citation type="submission" date="2016-11" db="EMBL/GenBank/DDBJ databases">
        <title>Comparative genomic and phenotypic analysis of Granulibacter bethesdensis clinical isolates from patients with chronic granulomatous disease.</title>
        <authorList>
            <person name="Zarember K.A."/>
            <person name="Porcella S.F."/>
            <person name="Chu J."/>
            <person name="Ding L."/>
            <person name="Dahlstrom E."/>
            <person name="Barbian K."/>
            <person name="Martens C."/>
            <person name="Sykora L."/>
            <person name="Kramer S."/>
            <person name="Pettinato A.M."/>
            <person name="Hong H."/>
            <person name="Wald G."/>
            <person name="Berg L.J."/>
            <person name="Rogge L.S."/>
            <person name="Greenberg D.E."/>
            <person name="Falcone E.L."/>
            <person name="Neves J.F."/>
            <person name="Simoes M.J."/>
            <person name="Casal M."/>
            <person name="Rodriguez-Lopez F.C."/>
            <person name="Zelazny A."/>
            <person name="Gallin J.I."/>
            <person name="Holland S.M."/>
        </authorList>
    </citation>
    <scope>NUCLEOTIDE SEQUENCE [LARGE SCALE GENOMIC DNA]</scope>
    <source>
        <strain evidence="13">NIH9.1</strain>
    </source>
</reference>
<dbReference type="HAMAP" id="MF_00367">
    <property type="entry name" value="GTPase_Era"/>
    <property type="match status" value="1"/>
</dbReference>
<gene>
    <name evidence="6" type="primary">era</name>
    <name evidence="12" type="ORF">GbCGDNIH9_0993</name>
</gene>
<comment type="subcellular location">
    <subcellularLocation>
        <location evidence="6">Cytoplasm</location>
    </subcellularLocation>
    <subcellularLocation>
        <location evidence="6">Cell membrane</location>
        <topology evidence="6">Peripheral membrane protein</topology>
    </subcellularLocation>
</comment>
<comment type="similarity">
    <text evidence="1 6 7 8">Belongs to the TRAFAC class TrmE-Era-EngA-EngB-Septin-like GTPase superfamily. Era GTPase family.</text>
</comment>
<name>A0AAC9P899_9PROT</name>
<dbReference type="SUPFAM" id="SSF52540">
    <property type="entry name" value="P-loop containing nucleoside triphosphate hydrolases"/>
    <property type="match status" value="1"/>
</dbReference>
<proteinExistence type="inferred from homology"/>
<dbReference type="PROSITE" id="PS51713">
    <property type="entry name" value="G_ERA"/>
    <property type="match status" value="1"/>
</dbReference>
<keyword evidence="4 6" id="KW-0694">RNA-binding</keyword>
<keyword evidence="6" id="KW-0690">Ribosome biogenesis</keyword>
<evidence type="ECO:0000256" key="1">
    <source>
        <dbReference type="ARBA" id="ARBA00007921"/>
    </source>
</evidence>
<feature type="region of interest" description="G3" evidence="7">
    <location>
        <begin position="100"/>
        <end position="103"/>
    </location>
</feature>
<dbReference type="Gene3D" id="3.30.300.20">
    <property type="match status" value="1"/>
</dbReference>
<keyword evidence="6" id="KW-0963">Cytoplasm</keyword>
<dbReference type="GO" id="GO:0043024">
    <property type="term" value="F:ribosomal small subunit binding"/>
    <property type="evidence" value="ECO:0007669"/>
    <property type="project" value="TreeGrafter"/>
</dbReference>
<evidence type="ECO:0000256" key="7">
    <source>
        <dbReference type="PROSITE-ProRule" id="PRU01050"/>
    </source>
</evidence>
<feature type="region of interest" description="G1" evidence="7">
    <location>
        <begin position="48"/>
        <end position="55"/>
    </location>
</feature>
<feature type="binding site" evidence="6">
    <location>
        <begin position="160"/>
        <end position="163"/>
    </location>
    <ligand>
        <name>GTP</name>
        <dbReference type="ChEBI" id="CHEBI:37565"/>
    </ligand>
</feature>
<dbReference type="InterPro" id="IPR005225">
    <property type="entry name" value="Small_GTP-bd"/>
</dbReference>
<dbReference type="Pfam" id="PF07650">
    <property type="entry name" value="KH_2"/>
    <property type="match status" value="1"/>
</dbReference>
<dbReference type="InterPro" id="IPR030388">
    <property type="entry name" value="G_ERA_dom"/>
</dbReference>
<dbReference type="Gene3D" id="3.40.50.300">
    <property type="entry name" value="P-loop containing nucleotide triphosphate hydrolases"/>
    <property type="match status" value="1"/>
</dbReference>
<keyword evidence="5 6" id="KW-0342">GTP-binding</keyword>
<dbReference type="AlphaFoldDB" id="A0AAC9P899"/>
<keyword evidence="3 6" id="KW-0547">Nucleotide-binding</keyword>
<evidence type="ECO:0000256" key="9">
    <source>
        <dbReference type="SAM" id="MobiDB-lite"/>
    </source>
</evidence>
<dbReference type="CDD" id="cd22534">
    <property type="entry name" value="KH-II_Era"/>
    <property type="match status" value="1"/>
</dbReference>
<dbReference type="GO" id="GO:0005525">
    <property type="term" value="F:GTP binding"/>
    <property type="evidence" value="ECO:0007669"/>
    <property type="project" value="UniProtKB-UniRule"/>
</dbReference>
<feature type="compositionally biased region" description="Basic and acidic residues" evidence="9">
    <location>
        <begin position="1"/>
        <end position="21"/>
    </location>
</feature>
<evidence type="ECO:0000256" key="3">
    <source>
        <dbReference type="ARBA" id="ARBA00022741"/>
    </source>
</evidence>
<dbReference type="PANTHER" id="PTHR42698">
    <property type="entry name" value="GTPASE ERA"/>
    <property type="match status" value="1"/>
</dbReference>
<keyword evidence="6" id="KW-0472">Membrane</keyword>
<dbReference type="PANTHER" id="PTHR42698:SF1">
    <property type="entry name" value="GTPASE ERA, MITOCHONDRIAL"/>
    <property type="match status" value="1"/>
</dbReference>
<protein>
    <recommendedName>
        <fullName evidence="2 6">GTPase Era</fullName>
    </recommendedName>
</protein>
<dbReference type="CDD" id="cd04163">
    <property type="entry name" value="Era"/>
    <property type="match status" value="1"/>
</dbReference>
<evidence type="ECO:0000256" key="5">
    <source>
        <dbReference type="ARBA" id="ARBA00023134"/>
    </source>
</evidence>
<evidence type="ECO:0000256" key="6">
    <source>
        <dbReference type="HAMAP-Rule" id="MF_00367"/>
    </source>
</evidence>
<dbReference type="InterPro" id="IPR015946">
    <property type="entry name" value="KH_dom-like_a/b"/>
</dbReference>
<feature type="domain" description="Era-type G" evidence="11">
    <location>
        <begin position="40"/>
        <end position="210"/>
    </location>
</feature>
<evidence type="ECO:0000259" key="11">
    <source>
        <dbReference type="PROSITE" id="PS51713"/>
    </source>
</evidence>
<evidence type="ECO:0000256" key="4">
    <source>
        <dbReference type="ARBA" id="ARBA00022884"/>
    </source>
</evidence>
<dbReference type="GO" id="GO:0005886">
    <property type="term" value="C:plasma membrane"/>
    <property type="evidence" value="ECO:0007669"/>
    <property type="project" value="UniProtKB-SubCell"/>
</dbReference>
<feature type="region of interest" description="G4" evidence="7">
    <location>
        <begin position="160"/>
        <end position="163"/>
    </location>
</feature>
<dbReference type="GO" id="GO:0000028">
    <property type="term" value="P:ribosomal small subunit assembly"/>
    <property type="evidence" value="ECO:0007669"/>
    <property type="project" value="TreeGrafter"/>
</dbReference>
<dbReference type="EMBL" id="CP018191">
    <property type="protein sequence ID" value="APH54287.1"/>
    <property type="molecule type" value="Genomic_DNA"/>
</dbReference>
<dbReference type="Pfam" id="PF01926">
    <property type="entry name" value="MMR_HSR1"/>
    <property type="match status" value="1"/>
</dbReference>
<dbReference type="InterPro" id="IPR004044">
    <property type="entry name" value="KH_dom_type_2"/>
</dbReference>
<dbReference type="RefSeq" id="WP_253736123.1">
    <property type="nucleotide sequence ID" value="NZ_CP018191.1"/>
</dbReference>
<evidence type="ECO:0000313" key="13">
    <source>
        <dbReference type="Proteomes" id="UP000182373"/>
    </source>
</evidence>